<dbReference type="SMART" id="SM00450">
    <property type="entry name" value="RHOD"/>
    <property type="match status" value="1"/>
</dbReference>
<dbReference type="GO" id="GO:0005737">
    <property type="term" value="C:cytoplasm"/>
    <property type="evidence" value="ECO:0007669"/>
    <property type="project" value="TreeGrafter"/>
</dbReference>
<reference evidence="3 4" key="1">
    <citation type="submission" date="2014-04" db="EMBL/GenBank/DDBJ databases">
        <authorList>
            <consortium name="DOE Joint Genome Institute"/>
            <person name="Kuo A."/>
            <person name="Girlanda M."/>
            <person name="Perotto S."/>
            <person name="Kohler A."/>
            <person name="Nagy L.G."/>
            <person name="Floudas D."/>
            <person name="Copeland A."/>
            <person name="Barry K.W."/>
            <person name="Cichocki N."/>
            <person name="Veneault-Fourrey C."/>
            <person name="LaButti K."/>
            <person name="Lindquist E.A."/>
            <person name="Lipzen A."/>
            <person name="Lundell T."/>
            <person name="Morin E."/>
            <person name="Murat C."/>
            <person name="Sun H."/>
            <person name="Tunlid A."/>
            <person name="Henrissat B."/>
            <person name="Grigoriev I.V."/>
            <person name="Hibbett D.S."/>
            <person name="Martin F."/>
            <person name="Nordberg H.P."/>
            <person name="Cantor M.N."/>
            <person name="Hua S.X."/>
        </authorList>
    </citation>
    <scope>NUCLEOTIDE SEQUENCE [LARGE SCALE GENOMIC DNA]</scope>
    <source>
        <strain evidence="3 4">MUT 4182</strain>
    </source>
</reference>
<feature type="domain" description="Rhodanese" evidence="2">
    <location>
        <begin position="25"/>
        <end position="133"/>
    </location>
</feature>
<dbReference type="HOGENOM" id="CLU_107716_1_1_1"/>
<dbReference type="STRING" id="1051891.A0A0C3PP43"/>
<dbReference type="Proteomes" id="UP000054248">
    <property type="component" value="Unassembled WGS sequence"/>
</dbReference>
<dbReference type="PROSITE" id="PS50206">
    <property type="entry name" value="RHODANESE_3"/>
    <property type="match status" value="1"/>
</dbReference>
<dbReference type="OrthoDB" id="102559at2759"/>
<dbReference type="Gene3D" id="3.40.250.10">
    <property type="entry name" value="Rhodanese-like domain"/>
    <property type="match status" value="1"/>
</dbReference>
<accession>A0A0C3PP43</accession>
<dbReference type="InterPro" id="IPR001763">
    <property type="entry name" value="Rhodanese-like_dom"/>
</dbReference>
<feature type="non-terminal residue" evidence="3">
    <location>
        <position position="1"/>
    </location>
</feature>
<feature type="region of interest" description="Disordered" evidence="1">
    <location>
        <begin position="87"/>
        <end position="113"/>
    </location>
</feature>
<evidence type="ECO:0000259" key="2">
    <source>
        <dbReference type="PROSITE" id="PS50206"/>
    </source>
</evidence>
<dbReference type="InterPro" id="IPR036873">
    <property type="entry name" value="Rhodanese-like_dom_sf"/>
</dbReference>
<protein>
    <recommendedName>
        <fullName evidence="2">Rhodanese domain-containing protein</fullName>
    </recommendedName>
</protein>
<evidence type="ECO:0000256" key="1">
    <source>
        <dbReference type="SAM" id="MobiDB-lite"/>
    </source>
</evidence>
<reference evidence="4" key="2">
    <citation type="submission" date="2015-01" db="EMBL/GenBank/DDBJ databases">
        <title>Evolutionary Origins and Diversification of the Mycorrhizal Mutualists.</title>
        <authorList>
            <consortium name="DOE Joint Genome Institute"/>
            <consortium name="Mycorrhizal Genomics Consortium"/>
            <person name="Kohler A."/>
            <person name="Kuo A."/>
            <person name="Nagy L.G."/>
            <person name="Floudas D."/>
            <person name="Copeland A."/>
            <person name="Barry K.W."/>
            <person name="Cichocki N."/>
            <person name="Veneault-Fourrey C."/>
            <person name="LaButti K."/>
            <person name="Lindquist E.A."/>
            <person name="Lipzen A."/>
            <person name="Lundell T."/>
            <person name="Morin E."/>
            <person name="Murat C."/>
            <person name="Riley R."/>
            <person name="Ohm R."/>
            <person name="Sun H."/>
            <person name="Tunlid A."/>
            <person name="Henrissat B."/>
            <person name="Grigoriev I.V."/>
            <person name="Hibbett D.S."/>
            <person name="Martin F."/>
        </authorList>
    </citation>
    <scope>NUCLEOTIDE SEQUENCE [LARGE SCALE GENOMIC DNA]</scope>
    <source>
        <strain evidence="4">MUT 4182</strain>
    </source>
</reference>
<evidence type="ECO:0000313" key="3">
    <source>
        <dbReference type="EMBL" id="KIO16235.1"/>
    </source>
</evidence>
<feature type="compositionally biased region" description="Low complexity" evidence="1">
    <location>
        <begin position="103"/>
        <end position="113"/>
    </location>
</feature>
<sequence>MSFKPFYRYITGKELAELIKSGKEPLKDYVVVDVRDHDFLGGNIVNCLRSPSEKFEEDLDGLIAKTKDVPRVIFHCALSQQRHSNISQTYAKRRRAEKEAVTDPDAAQPEQAQDEQGILVLRGGFTEFQSAFKDDPELVEKWRKEVWGSGYF</sequence>
<dbReference type="PANTHER" id="PTHR10828:SF38">
    <property type="entry name" value="ARSENICAL-RESISTANCE PROTEIN 2-RELATED"/>
    <property type="match status" value="1"/>
</dbReference>
<keyword evidence="4" id="KW-1185">Reference proteome</keyword>
<dbReference type="PANTHER" id="PTHR10828">
    <property type="entry name" value="M-PHASE INDUCER PHOSPHATASE DUAL SPECIFICITY PHOSPHATASE CDC25"/>
    <property type="match status" value="1"/>
</dbReference>
<organism evidence="3 4">
    <name type="scientific">Tulasnella calospora MUT 4182</name>
    <dbReference type="NCBI Taxonomy" id="1051891"/>
    <lineage>
        <taxon>Eukaryota</taxon>
        <taxon>Fungi</taxon>
        <taxon>Dikarya</taxon>
        <taxon>Basidiomycota</taxon>
        <taxon>Agaricomycotina</taxon>
        <taxon>Agaricomycetes</taxon>
        <taxon>Cantharellales</taxon>
        <taxon>Tulasnellaceae</taxon>
        <taxon>Tulasnella</taxon>
    </lineage>
</organism>
<dbReference type="EMBL" id="KN823624">
    <property type="protein sequence ID" value="KIO16235.1"/>
    <property type="molecule type" value="Genomic_DNA"/>
</dbReference>
<name>A0A0C3PP43_9AGAM</name>
<dbReference type="SUPFAM" id="SSF52821">
    <property type="entry name" value="Rhodanese/Cell cycle control phosphatase"/>
    <property type="match status" value="1"/>
</dbReference>
<proteinExistence type="predicted"/>
<dbReference type="AlphaFoldDB" id="A0A0C3PP43"/>
<evidence type="ECO:0000313" key="4">
    <source>
        <dbReference type="Proteomes" id="UP000054248"/>
    </source>
</evidence>
<dbReference type="GO" id="GO:0005634">
    <property type="term" value="C:nucleus"/>
    <property type="evidence" value="ECO:0007669"/>
    <property type="project" value="TreeGrafter"/>
</dbReference>
<gene>
    <name evidence="3" type="ORF">M407DRAFT_247036</name>
</gene>
<dbReference type="GO" id="GO:0004725">
    <property type="term" value="F:protein tyrosine phosphatase activity"/>
    <property type="evidence" value="ECO:0007669"/>
    <property type="project" value="TreeGrafter"/>
</dbReference>